<evidence type="ECO:0000259" key="8">
    <source>
        <dbReference type="PROSITE" id="PS50206"/>
    </source>
</evidence>
<feature type="compositionally biased region" description="Low complexity" evidence="5">
    <location>
        <begin position="126"/>
        <end position="139"/>
    </location>
</feature>
<evidence type="ECO:0000256" key="4">
    <source>
        <dbReference type="ARBA" id="ARBA00022912"/>
    </source>
</evidence>
<dbReference type="InterPro" id="IPR029021">
    <property type="entry name" value="Prot-tyrosine_phosphatase-like"/>
</dbReference>
<gene>
    <name evidence="9" type="ORF">PHLCEN_2v6886</name>
</gene>
<dbReference type="FunFam" id="3.90.190.10:FF:000120">
    <property type="entry name" value="MAP kinase phosphatase, putative"/>
    <property type="match status" value="1"/>
</dbReference>
<evidence type="ECO:0000256" key="2">
    <source>
        <dbReference type="ARBA" id="ARBA00013064"/>
    </source>
</evidence>
<sequence length="830" mass="90979">MPKAGSASSSRQMQSKRPPNLSLQIGRRPATKTIIELQTPVDDGNDEEDEGYRSSSPSSSSSGSSRVGYLHNPQREPDFNSDDISKDLEVLEQLRRSVHKNLRLRPIRSASGSLRTSQPQRSTTFSQDSDSPLDSLADLPEQLSPSPDSAFSPLSAYYTPLTEFRATPISAFHHTRQPSFDASSRSSQPQPSQPVPHASGISPALLLARLSSPTHPLLIDTRPVASFVSSHIQHSVNMAIPSLILKRSRKPSGAFHSLDALRQFVTTEDGKRVWDDLISGDDWDGDVIVYDETMHEKDRHNTQATAWLMIDLLTPLLRHGGADFLEGGFSAARQHSYLSQLLTSNSDAGERGPHEQSQQPAISLPSDGSGVGKKAPGGLSQLVTQNALRFKALPEIERPAPSPQPLMPSAIQTWNVVDDYSSPSPAPSSTVFSRPQPPRRPSIPTLRRIDTDRPSSALPKLPLPNLQQKPNTLSAPSTNESVGTIRSRSRSPSHLSIVPPMSPPGSARLLSAGPITSMHELFPPPSPSFGRPMTPRSPRTPMPLSPATARPEFDQPLTTEEPFPEFAISTILPNFLYLGPELTLEEHVDSLLSLGVKRIVNIAAECDDDHGLRLRDRFERYVHIPMRDTVEEDNITRGVRDVCAILDDARLHSAATYVHCKAGKSRSVTAVMAYLIHANHWTLSQAYTFVLERRKGISPNIGFVSELMTFEEHELGGKSVGVVKMPQTESEGDSQQPGGATMNGNYQVALGGRRPQHLRESLPPAFTTQHSLNFVPTTGDVAQLGDSQQEMEIKDSEGRYRHARRAPVDETTLQPMRRVSKAGLESSAYI</sequence>
<feature type="compositionally biased region" description="Low complexity" evidence="5">
    <location>
        <begin position="54"/>
        <end position="65"/>
    </location>
</feature>
<feature type="domain" description="Tyrosine-protein phosphatase" evidence="6">
    <location>
        <begin position="567"/>
        <end position="716"/>
    </location>
</feature>
<feature type="region of interest" description="Disordered" evidence="5">
    <location>
        <begin position="176"/>
        <end position="199"/>
    </location>
</feature>
<dbReference type="Pfam" id="PF00782">
    <property type="entry name" value="DSPc"/>
    <property type="match status" value="1"/>
</dbReference>
<dbReference type="Gene3D" id="3.40.250.10">
    <property type="entry name" value="Rhodanese-like domain"/>
    <property type="match status" value="1"/>
</dbReference>
<dbReference type="EC" id="3.1.3.48" evidence="2"/>
<dbReference type="PROSITE" id="PS50206">
    <property type="entry name" value="RHODANESE_3"/>
    <property type="match status" value="1"/>
</dbReference>
<feature type="domain" description="Rhodanese" evidence="8">
    <location>
        <begin position="212"/>
        <end position="341"/>
    </location>
</feature>
<dbReference type="EMBL" id="MLYV02000681">
    <property type="protein sequence ID" value="PSR79840.1"/>
    <property type="molecule type" value="Genomic_DNA"/>
</dbReference>
<evidence type="ECO:0000256" key="5">
    <source>
        <dbReference type="SAM" id="MobiDB-lite"/>
    </source>
</evidence>
<keyword evidence="4" id="KW-0904">Protein phosphatase</keyword>
<dbReference type="PROSITE" id="PS50056">
    <property type="entry name" value="TYR_PHOSPHATASE_2"/>
    <property type="match status" value="1"/>
</dbReference>
<feature type="compositionally biased region" description="Polar residues" evidence="5">
    <location>
        <begin position="472"/>
        <end position="494"/>
    </location>
</feature>
<feature type="region of interest" description="Disordered" evidence="5">
    <location>
        <begin position="109"/>
        <end position="151"/>
    </location>
</feature>
<comment type="similarity">
    <text evidence="1">Belongs to the protein-tyrosine phosphatase family. Non-receptor class dual specificity subfamily.</text>
</comment>
<feature type="compositionally biased region" description="Polar residues" evidence="5">
    <location>
        <begin position="727"/>
        <end position="746"/>
    </location>
</feature>
<keyword evidence="3" id="KW-0378">Hydrolase</keyword>
<dbReference type="GO" id="GO:0043409">
    <property type="term" value="P:negative regulation of MAPK cascade"/>
    <property type="evidence" value="ECO:0007669"/>
    <property type="project" value="TreeGrafter"/>
</dbReference>
<feature type="region of interest" description="Disordered" evidence="5">
    <location>
        <begin position="418"/>
        <end position="504"/>
    </location>
</feature>
<dbReference type="InterPro" id="IPR000387">
    <property type="entry name" value="Tyr_Pase_dom"/>
</dbReference>
<feature type="region of interest" description="Disordered" evidence="5">
    <location>
        <begin position="344"/>
        <end position="378"/>
    </location>
</feature>
<dbReference type="Proteomes" id="UP000186601">
    <property type="component" value="Unassembled WGS sequence"/>
</dbReference>
<evidence type="ECO:0000313" key="9">
    <source>
        <dbReference type="EMBL" id="PSR79840.1"/>
    </source>
</evidence>
<dbReference type="SUPFAM" id="SSF52799">
    <property type="entry name" value="(Phosphotyrosine protein) phosphatases II"/>
    <property type="match status" value="1"/>
</dbReference>
<dbReference type="OrthoDB" id="273181at2759"/>
<dbReference type="InterPro" id="IPR000340">
    <property type="entry name" value="Dual-sp_phosphatase_cat-dom"/>
</dbReference>
<evidence type="ECO:0000256" key="1">
    <source>
        <dbReference type="ARBA" id="ARBA00008601"/>
    </source>
</evidence>
<dbReference type="Pfam" id="PF00581">
    <property type="entry name" value="Rhodanese"/>
    <property type="match status" value="1"/>
</dbReference>
<feature type="compositionally biased region" description="Low complexity" evidence="5">
    <location>
        <begin position="458"/>
        <end position="471"/>
    </location>
</feature>
<proteinExistence type="inferred from homology"/>
<evidence type="ECO:0000256" key="3">
    <source>
        <dbReference type="ARBA" id="ARBA00022801"/>
    </source>
</evidence>
<evidence type="ECO:0000259" key="6">
    <source>
        <dbReference type="PROSITE" id="PS50054"/>
    </source>
</evidence>
<dbReference type="PROSITE" id="PS50054">
    <property type="entry name" value="TYR_PHOSPHATASE_DUAL"/>
    <property type="match status" value="1"/>
</dbReference>
<feature type="compositionally biased region" description="Polar residues" evidence="5">
    <location>
        <begin position="110"/>
        <end position="125"/>
    </location>
</feature>
<accession>A0A2R6NY79</accession>
<feature type="region of interest" description="Disordered" evidence="5">
    <location>
        <begin position="727"/>
        <end position="747"/>
    </location>
</feature>
<feature type="domain" description="Tyrosine specific protein phosphatases" evidence="7">
    <location>
        <begin position="633"/>
        <end position="697"/>
    </location>
</feature>
<dbReference type="SMART" id="SM00195">
    <property type="entry name" value="DSPc"/>
    <property type="match status" value="1"/>
</dbReference>
<protein>
    <recommendedName>
        <fullName evidence="2">protein-tyrosine-phosphatase</fullName>
        <ecNumber evidence="2">3.1.3.48</ecNumber>
    </recommendedName>
</protein>
<dbReference type="SUPFAM" id="SSF52821">
    <property type="entry name" value="Rhodanese/Cell cycle control phosphatase"/>
    <property type="match status" value="1"/>
</dbReference>
<dbReference type="GO" id="GO:0004725">
    <property type="term" value="F:protein tyrosine phosphatase activity"/>
    <property type="evidence" value="ECO:0007669"/>
    <property type="project" value="UniProtKB-EC"/>
</dbReference>
<evidence type="ECO:0000259" key="7">
    <source>
        <dbReference type="PROSITE" id="PS50056"/>
    </source>
</evidence>
<dbReference type="AlphaFoldDB" id="A0A2R6NY79"/>
<feature type="region of interest" description="Disordered" evidence="5">
    <location>
        <begin position="525"/>
        <end position="551"/>
    </location>
</feature>
<dbReference type="GO" id="GO:0005737">
    <property type="term" value="C:cytoplasm"/>
    <property type="evidence" value="ECO:0007669"/>
    <property type="project" value="TreeGrafter"/>
</dbReference>
<reference evidence="9 10" key="1">
    <citation type="submission" date="2018-02" db="EMBL/GenBank/DDBJ databases">
        <title>Genome sequence of the basidiomycete white-rot fungus Phlebia centrifuga.</title>
        <authorList>
            <person name="Granchi Z."/>
            <person name="Peng M."/>
            <person name="de Vries R.P."/>
            <person name="Hilden K."/>
            <person name="Makela M.R."/>
            <person name="Grigoriev I."/>
            <person name="Riley R."/>
        </authorList>
    </citation>
    <scope>NUCLEOTIDE SEQUENCE [LARGE SCALE GENOMIC DNA]</scope>
    <source>
        <strain evidence="9 10">FBCC195</strain>
    </source>
</reference>
<dbReference type="CDD" id="cd14498">
    <property type="entry name" value="DSP"/>
    <property type="match status" value="1"/>
</dbReference>
<organism evidence="9 10">
    <name type="scientific">Hermanssonia centrifuga</name>
    <dbReference type="NCBI Taxonomy" id="98765"/>
    <lineage>
        <taxon>Eukaryota</taxon>
        <taxon>Fungi</taxon>
        <taxon>Dikarya</taxon>
        <taxon>Basidiomycota</taxon>
        <taxon>Agaricomycotina</taxon>
        <taxon>Agaricomycetes</taxon>
        <taxon>Polyporales</taxon>
        <taxon>Meruliaceae</taxon>
        <taxon>Hermanssonia</taxon>
    </lineage>
</organism>
<feature type="compositionally biased region" description="Polar residues" evidence="5">
    <location>
        <begin position="1"/>
        <end position="23"/>
    </location>
</feature>
<feature type="compositionally biased region" description="Basic and acidic residues" evidence="5">
    <location>
        <begin position="73"/>
        <end position="84"/>
    </location>
</feature>
<dbReference type="Gene3D" id="3.90.190.10">
    <property type="entry name" value="Protein tyrosine phosphatase superfamily"/>
    <property type="match status" value="1"/>
</dbReference>
<comment type="caution">
    <text evidence="9">The sequence shown here is derived from an EMBL/GenBank/DDBJ whole genome shotgun (WGS) entry which is preliminary data.</text>
</comment>
<name>A0A2R6NY79_9APHY</name>
<dbReference type="InterPro" id="IPR001763">
    <property type="entry name" value="Rhodanese-like_dom"/>
</dbReference>
<dbReference type="InterPro" id="IPR036873">
    <property type="entry name" value="Rhodanese-like_dom_sf"/>
</dbReference>
<dbReference type="PANTHER" id="PTHR10159">
    <property type="entry name" value="DUAL SPECIFICITY PROTEIN PHOSPHATASE"/>
    <property type="match status" value="1"/>
</dbReference>
<keyword evidence="10" id="KW-1185">Reference proteome</keyword>
<dbReference type="STRING" id="98765.A0A2R6NY79"/>
<dbReference type="InterPro" id="IPR020422">
    <property type="entry name" value="TYR_PHOSPHATASE_DUAL_dom"/>
</dbReference>
<evidence type="ECO:0000313" key="10">
    <source>
        <dbReference type="Proteomes" id="UP000186601"/>
    </source>
</evidence>
<feature type="region of interest" description="Disordered" evidence="5">
    <location>
        <begin position="1"/>
        <end position="84"/>
    </location>
</feature>
<dbReference type="PANTHER" id="PTHR10159:SF530">
    <property type="entry name" value="DUAL SPECIFICITY PROTEIN PHOSPHATASE DDB_G0271350-RELATED"/>
    <property type="match status" value="1"/>
</dbReference>